<evidence type="ECO:0000313" key="1">
    <source>
        <dbReference type="EMBL" id="KAJ2808797.1"/>
    </source>
</evidence>
<organism evidence="1 2">
    <name type="scientific">Coemansia furcata</name>
    <dbReference type="NCBI Taxonomy" id="417177"/>
    <lineage>
        <taxon>Eukaryota</taxon>
        <taxon>Fungi</taxon>
        <taxon>Fungi incertae sedis</taxon>
        <taxon>Zoopagomycota</taxon>
        <taxon>Kickxellomycotina</taxon>
        <taxon>Kickxellomycetes</taxon>
        <taxon>Kickxellales</taxon>
        <taxon>Kickxellaceae</taxon>
        <taxon>Coemansia</taxon>
    </lineage>
</organism>
<comment type="caution">
    <text evidence="1">The sequence shown here is derived from an EMBL/GenBank/DDBJ whole genome shotgun (WGS) entry which is preliminary data.</text>
</comment>
<sequence>MIIYAWCNRNFRPIRAKKLSLTTLLHITGILWFVGNIPSNGHVKLVGAFSKCKLWIVWFRVFFCFMYAAVLILRFYALDRVFNQHKSFKGMTSAIGISVVIIVNVIYCLVTQLIKDDLTISGMEWLEVCSGSQGFRTACIVFQWILWVGVAVLIYRLRNIQSSFNEYRESLAIFVVAIITLTETTVMNIAFKNYPLMLPHRIEKTTVDTLCANIMVWLILGHPVYMCMFHRRKYETQWLEKLTKDGHKNAYEVSSAGQGPSTAYAKMEDESVFQNTQLNFGTMDVMASAYYGNQSTYYNGELADDEAKLRSAEMFQNPDTLPIALRNNLHIHRPVLNGPSMFAAGYSDPQGEGRRVI</sequence>
<dbReference type="EMBL" id="JANBUP010001053">
    <property type="protein sequence ID" value="KAJ2808797.1"/>
    <property type="molecule type" value="Genomic_DNA"/>
</dbReference>
<dbReference type="Proteomes" id="UP001140096">
    <property type="component" value="Unassembled WGS sequence"/>
</dbReference>
<protein>
    <submittedName>
        <fullName evidence="1">Uncharacterized protein</fullName>
    </submittedName>
</protein>
<name>A0ACC1LJ51_9FUNG</name>
<proteinExistence type="predicted"/>
<reference evidence="1" key="1">
    <citation type="submission" date="2022-07" db="EMBL/GenBank/DDBJ databases">
        <title>Phylogenomic reconstructions and comparative analyses of Kickxellomycotina fungi.</title>
        <authorList>
            <person name="Reynolds N.K."/>
            <person name="Stajich J.E."/>
            <person name="Barry K."/>
            <person name="Grigoriev I.V."/>
            <person name="Crous P."/>
            <person name="Smith M.E."/>
        </authorList>
    </citation>
    <scope>NUCLEOTIDE SEQUENCE</scope>
    <source>
        <strain evidence="1">CBS 102833</strain>
    </source>
</reference>
<evidence type="ECO:0000313" key="2">
    <source>
        <dbReference type="Proteomes" id="UP001140096"/>
    </source>
</evidence>
<gene>
    <name evidence="1" type="ORF">H4S07_003330</name>
</gene>
<keyword evidence="2" id="KW-1185">Reference proteome</keyword>
<accession>A0ACC1LJ51</accession>